<proteinExistence type="predicted"/>
<evidence type="ECO:0000256" key="2">
    <source>
        <dbReference type="ARBA" id="ARBA00022692"/>
    </source>
</evidence>
<keyword evidence="4 5" id="KW-0472">Membrane</keyword>
<sequence length="100" mass="10492">MNAPSAPDENPGKAPGAFDAPRVRRAVFTVALLNFGYFFVEFFVALGSGSVSLLADSVDFLEDTSINLLIFVALGWALAKRAVMGKVMAVVILAPAAFAA</sequence>
<evidence type="ECO:0000256" key="1">
    <source>
        <dbReference type="ARBA" id="ARBA00004141"/>
    </source>
</evidence>
<dbReference type="AlphaFoldDB" id="A0A1X7CF57"/>
<evidence type="ECO:0000256" key="3">
    <source>
        <dbReference type="ARBA" id="ARBA00022989"/>
    </source>
</evidence>
<organism evidence="6 7">
    <name type="scientific">Kocuria marina subsp. indica</name>
    <dbReference type="NCBI Taxonomy" id="1049583"/>
    <lineage>
        <taxon>Bacteria</taxon>
        <taxon>Bacillati</taxon>
        <taxon>Actinomycetota</taxon>
        <taxon>Actinomycetes</taxon>
        <taxon>Micrococcales</taxon>
        <taxon>Micrococcaceae</taxon>
        <taxon>Kocuria</taxon>
    </lineage>
</organism>
<feature type="transmembrane region" description="Helical" evidence="5">
    <location>
        <begin position="66"/>
        <end position="83"/>
    </location>
</feature>
<accession>A0A1X7CF57</accession>
<evidence type="ECO:0008006" key="8">
    <source>
        <dbReference type="Google" id="ProtNLM"/>
    </source>
</evidence>
<gene>
    <name evidence="6" type="ORF">SAMN06296028_10333</name>
</gene>
<dbReference type="RefSeq" id="WP_240505577.1">
    <property type="nucleotide sequence ID" value="NZ_FXAC01000003.1"/>
</dbReference>
<dbReference type="InterPro" id="IPR027469">
    <property type="entry name" value="Cation_efflux_TMD_sf"/>
</dbReference>
<dbReference type="SUPFAM" id="SSF161111">
    <property type="entry name" value="Cation efflux protein transmembrane domain-like"/>
    <property type="match status" value="1"/>
</dbReference>
<evidence type="ECO:0000256" key="4">
    <source>
        <dbReference type="ARBA" id="ARBA00023136"/>
    </source>
</evidence>
<evidence type="ECO:0000313" key="7">
    <source>
        <dbReference type="Proteomes" id="UP000192929"/>
    </source>
</evidence>
<dbReference type="GO" id="GO:0016020">
    <property type="term" value="C:membrane"/>
    <property type="evidence" value="ECO:0007669"/>
    <property type="project" value="UniProtKB-SubCell"/>
</dbReference>
<keyword evidence="3 5" id="KW-1133">Transmembrane helix</keyword>
<protein>
    <recommendedName>
        <fullName evidence="8">Cation transporter</fullName>
    </recommendedName>
</protein>
<dbReference type="Proteomes" id="UP000192929">
    <property type="component" value="Unassembled WGS sequence"/>
</dbReference>
<comment type="subcellular location">
    <subcellularLocation>
        <location evidence="1">Membrane</location>
        <topology evidence="1">Multi-pass membrane protein</topology>
    </subcellularLocation>
</comment>
<reference evidence="7" key="1">
    <citation type="submission" date="2017-04" db="EMBL/GenBank/DDBJ databases">
        <authorList>
            <person name="Varghese N."/>
            <person name="Submissions S."/>
        </authorList>
    </citation>
    <scope>NUCLEOTIDE SEQUENCE [LARGE SCALE GENOMIC DNA]</scope>
    <source>
        <strain evidence="7">NIO-1021</strain>
    </source>
</reference>
<dbReference type="Gene3D" id="1.20.1510.10">
    <property type="entry name" value="Cation efflux protein transmembrane domain"/>
    <property type="match status" value="1"/>
</dbReference>
<name>A0A1X7CF57_9MICC</name>
<keyword evidence="7" id="KW-1185">Reference proteome</keyword>
<evidence type="ECO:0000256" key="5">
    <source>
        <dbReference type="SAM" id="Phobius"/>
    </source>
</evidence>
<keyword evidence="2 5" id="KW-0812">Transmembrane</keyword>
<feature type="transmembrane region" description="Helical" evidence="5">
    <location>
        <begin position="26"/>
        <end position="46"/>
    </location>
</feature>
<evidence type="ECO:0000313" key="6">
    <source>
        <dbReference type="EMBL" id="SME95523.1"/>
    </source>
</evidence>
<dbReference type="EMBL" id="FXAC01000003">
    <property type="protein sequence ID" value="SME95523.1"/>
    <property type="molecule type" value="Genomic_DNA"/>
</dbReference>